<sequence length="1025" mass="113454">MSGKLYPKLYGDVEAFTLEASGSDGQYIENIEPKKSVNITVTYIAVTWKGEQLREEADTQQDDGGHGPETNAAFVRLRNDVWLLLVGRNVMLTAVVPRGSEPVFVAQEVLLHPVVKMDQATAIDYDGDGEEQLRFDATGSHTHEWGNSVVAYTFMLDESIYEHTECYTDESACVREFSASLKIGTHTASLTIGDRKGRLLSGENHVVHVASVDEIPGCALSLYAAQDGHDGATSDMSRWLGSDSEPIVGAPLRQGEESPLPPQWGTIEILDGSSDWMMLEGTDNRASNNRVSFEVRWLVGEAGSSRDGVWLEVKGKHHWRIVHSQRDWPPFVNKVTPDVIQPKRGQDVTIQGAGFLNPESLENATLLLNGIEVKLDDQTDSNSTEPGILEWTGTRINYRPHPTTEDTASGIQIRTAKGTSNLYPVKVSAAAQMRDVKYGQPKTLLTGLFDLLQENTTEAERLQQQERKLLSPFLRGGLGLTGDWGPDAKTFFVGTAQGKLMSVMFTSNDEIDPRSLRVYDTIRRAYPEDSLIGIAFDPLRDPLDPHLYAAHAPIYYWWRNGVQCFKGENDYAAFLGKISRLSGPNFATLETLVEGLPNGNGDHSMNGIHFDNEGNLYANAGSQTNAGWPDCGLGGLPESHLTGSVLKIEVHNPDLSSKIEYVYYKTREPVENPNQVEGDRYDLADGITGISIWATGLRNNYDSTYSTKGETYVIMNGPNSWLGASVNGEPEDRGCTAADFDTWDEIYLDNVRNPLFLPKPYTVPKGEEPKQCQPVIGPQFGGPDRIFRTSEGAHHGHPNPARARNTGDTRQWHHHVLRPNMEYTPGWEIPSSTTGVTEYRGTCFGGKLHNDILVSRWKQGIYFLDLRQEEIRTLTDDTGKNLDIVYGPGCSIMIVSFDKDELALITPDEEALDSFETKEVGAGAAVIYDILPWRAPREYDAPFTIGGRRFTREKKPAAVRIGGVEAEISSYDDTRIEGIVRTGHTGDKPAKKLVDVEVIFSDHTTALLKEAFMFLNAPPQSDPDL</sequence>
<dbReference type="OrthoDB" id="45365at2759"/>
<proteinExistence type="predicted"/>
<dbReference type="AlphaFoldDB" id="A0A0G4FSX2"/>
<gene>
    <name evidence="1" type="ORF">Vbra_3090</name>
</gene>
<evidence type="ECO:0008006" key="3">
    <source>
        <dbReference type="Google" id="ProtNLM"/>
    </source>
</evidence>
<dbReference type="InParanoid" id="A0A0G4FSX2"/>
<dbReference type="Proteomes" id="UP000041254">
    <property type="component" value="Unassembled WGS sequence"/>
</dbReference>
<protein>
    <recommendedName>
        <fullName evidence="3">IPT/TIG domain-containing protein</fullName>
    </recommendedName>
</protein>
<dbReference type="Gene3D" id="2.120.10.30">
    <property type="entry name" value="TolB, C-terminal domain"/>
    <property type="match status" value="1"/>
</dbReference>
<organism evidence="1 2">
    <name type="scientific">Vitrella brassicaformis (strain CCMP3155)</name>
    <dbReference type="NCBI Taxonomy" id="1169540"/>
    <lineage>
        <taxon>Eukaryota</taxon>
        <taxon>Sar</taxon>
        <taxon>Alveolata</taxon>
        <taxon>Colpodellida</taxon>
        <taxon>Vitrellaceae</taxon>
        <taxon>Vitrella</taxon>
    </lineage>
</organism>
<keyword evidence="2" id="KW-1185">Reference proteome</keyword>
<accession>A0A0G4FSX2</accession>
<dbReference type="PhylomeDB" id="A0A0G4FSX2"/>
<dbReference type="VEuPathDB" id="CryptoDB:Vbra_3090"/>
<name>A0A0G4FSX2_VITBC</name>
<dbReference type="CDD" id="cd00603">
    <property type="entry name" value="IPT_PCSR"/>
    <property type="match status" value="1"/>
</dbReference>
<reference evidence="1 2" key="1">
    <citation type="submission" date="2014-11" db="EMBL/GenBank/DDBJ databases">
        <authorList>
            <person name="Zhu J."/>
            <person name="Qi W."/>
            <person name="Song R."/>
        </authorList>
    </citation>
    <scope>NUCLEOTIDE SEQUENCE [LARGE SCALE GENOMIC DNA]</scope>
</reference>
<evidence type="ECO:0000313" key="1">
    <source>
        <dbReference type="EMBL" id="CEM17571.1"/>
    </source>
</evidence>
<evidence type="ECO:0000313" key="2">
    <source>
        <dbReference type="Proteomes" id="UP000041254"/>
    </source>
</evidence>
<dbReference type="InterPro" id="IPR011042">
    <property type="entry name" value="6-blade_b-propeller_TolB-like"/>
</dbReference>
<dbReference type="EMBL" id="CDMY01000491">
    <property type="protein sequence ID" value="CEM17571.1"/>
    <property type="molecule type" value="Genomic_DNA"/>
</dbReference>
<dbReference type="InterPro" id="IPR013783">
    <property type="entry name" value="Ig-like_fold"/>
</dbReference>
<dbReference type="Gene3D" id="2.60.40.10">
    <property type="entry name" value="Immunoglobulins"/>
    <property type="match status" value="1"/>
</dbReference>